<dbReference type="AlphaFoldDB" id="A0A420VJY2"/>
<sequence length="85" mass="10296">MRQTLMSIIRSDERLHLYIRRNPSWYRRLSRDPLEFENFKREAGRFSRMSWPEKIFQLSNGLQMAQMMFALFWPTDAGGKGQKPR</sequence>
<dbReference type="Proteomes" id="UP000286235">
    <property type="component" value="Unassembled WGS sequence"/>
</dbReference>
<gene>
    <name evidence="1" type="ORF">Cdeb_02469</name>
</gene>
<proteinExistence type="predicted"/>
<dbReference type="EMBL" id="AZRV01000002">
    <property type="protein sequence ID" value="RKO63860.1"/>
    <property type="molecule type" value="Genomic_DNA"/>
</dbReference>
<accession>A0A420VJY2</accession>
<organism evidence="1 2">
    <name type="scientific">Caldibacillus debilis GB1</name>
    <dbReference type="NCBI Taxonomy" id="1339248"/>
    <lineage>
        <taxon>Bacteria</taxon>
        <taxon>Bacillati</taxon>
        <taxon>Bacillota</taxon>
        <taxon>Bacilli</taxon>
        <taxon>Bacillales</taxon>
        <taxon>Bacillaceae</taxon>
        <taxon>Caldibacillus</taxon>
    </lineage>
</organism>
<evidence type="ECO:0000313" key="1">
    <source>
        <dbReference type="EMBL" id="RKO63860.1"/>
    </source>
</evidence>
<reference evidence="1 2" key="1">
    <citation type="submission" date="2013-12" db="EMBL/GenBank/DDBJ databases">
        <title>Genome and proteome characterization of Caldibacillus debilis GB1 derived from a cellulolytic aero-tolerant co-culture.</title>
        <authorList>
            <person name="Wushke S.T."/>
            <person name="Zhang X."/>
            <person name="Fristensky B."/>
            <person name="Wilkins J.A."/>
            <person name="Levin D.B."/>
            <person name="Sparling R."/>
        </authorList>
    </citation>
    <scope>NUCLEOTIDE SEQUENCE [LARGE SCALE GENOMIC DNA]</scope>
    <source>
        <strain evidence="1 2">GB1</strain>
    </source>
</reference>
<comment type="caution">
    <text evidence="1">The sequence shown here is derived from an EMBL/GenBank/DDBJ whole genome shotgun (WGS) entry which is preliminary data.</text>
</comment>
<evidence type="ECO:0000313" key="2">
    <source>
        <dbReference type="Proteomes" id="UP000286235"/>
    </source>
</evidence>
<keyword evidence="2" id="KW-1185">Reference proteome</keyword>
<dbReference type="RefSeq" id="WP_120665775.1">
    <property type="nucleotide sequence ID" value="NZ_AZRV01000002.1"/>
</dbReference>
<dbReference type="InterPro" id="IPR025613">
    <property type="entry name" value="YlbE"/>
</dbReference>
<dbReference type="Pfam" id="PF14003">
    <property type="entry name" value="YlbE"/>
    <property type="match status" value="1"/>
</dbReference>
<name>A0A420VJY2_9BACI</name>
<protein>
    <submittedName>
        <fullName evidence="1">YlbE-like protein</fullName>
    </submittedName>
</protein>